<protein>
    <submittedName>
        <fullName evidence="1">Uncharacterized protein</fullName>
    </submittedName>
</protein>
<proteinExistence type="predicted"/>
<reference evidence="1" key="2">
    <citation type="submission" date="2022-06" db="UniProtKB">
        <authorList>
            <consortium name="EnsemblMetazoa"/>
        </authorList>
    </citation>
    <scope>IDENTIFICATION</scope>
</reference>
<organism evidence="1 2">
    <name type="scientific">Onchocerca volvulus</name>
    <dbReference type="NCBI Taxonomy" id="6282"/>
    <lineage>
        <taxon>Eukaryota</taxon>
        <taxon>Metazoa</taxon>
        <taxon>Ecdysozoa</taxon>
        <taxon>Nematoda</taxon>
        <taxon>Chromadorea</taxon>
        <taxon>Rhabditida</taxon>
        <taxon>Spirurina</taxon>
        <taxon>Spiruromorpha</taxon>
        <taxon>Filarioidea</taxon>
        <taxon>Onchocercidae</taxon>
        <taxon>Onchocerca</taxon>
    </lineage>
</organism>
<evidence type="ECO:0000313" key="2">
    <source>
        <dbReference type="Proteomes" id="UP000024404"/>
    </source>
</evidence>
<name>A0A8R1TZ66_ONCVO</name>
<dbReference type="Proteomes" id="UP000024404">
    <property type="component" value="Unassembled WGS sequence"/>
</dbReference>
<dbReference type="EnsemblMetazoa" id="OVOC8451.1">
    <property type="protein sequence ID" value="OVOC8451.1"/>
    <property type="gene ID" value="WBGene00245260"/>
</dbReference>
<keyword evidence="2" id="KW-1185">Reference proteome</keyword>
<accession>A0A8R1TZ66</accession>
<dbReference type="AlphaFoldDB" id="A0A8R1TZ66"/>
<dbReference type="EMBL" id="CMVM020000248">
    <property type="status" value="NOT_ANNOTATED_CDS"/>
    <property type="molecule type" value="Genomic_DNA"/>
</dbReference>
<sequence length="103" mass="11446">MFSYGAMPGLDILECILKVALKHSINLTAKWPSLLLIPVLFTSHSIPKRVRRRDFTHQSASTSSTLGQVSRGLVEPMLDLSTISFGTSYIKINLQNCYYNGEG</sequence>
<reference evidence="2" key="1">
    <citation type="submission" date="2013-10" db="EMBL/GenBank/DDBJ databases">
        <title>Genome sequencing of Onchocerca volvulus.</title>
        <authorList>
            <person name="Cotton J."/>
            <person name="Tsai J."/>
            <person name="Stanley E."/>
            <person name="Tracey A."/>
            <person name="Holroyd N."/>
            <person name="Lustigman S."/>
            <person name="Berriman M."/>
        </authorList>
    </citation>
    <scope>NUCLEOTIDE SEQUENCE</scope>
</reference>
<evidence type="ECO:0000313" key="1">
    <source>
        <dbReference type="EnsemblMetazoa" id="OVOC8451.1"/>
    </source>
</evidence>